<dbReference type="AlphaFoldDB" id="A0AA39QTU4"/>
<keyword evidence="2" id="KW-0539">Nucleus</keyword>
<dbReference type="PANTHER" id="PTHR37534:SF43">
    <property type="entry name" value="FINGER DOMAIN PROTEIN, PUTATIVE (AFU_ORTHOLOGUE AFUA_1G01850)-RELATED"/>
    <property type="match status" value="1"/>
</dbReference>
<dbReference type="Pfam" id="PF11951">
    <property type="entry name" value="Fungal_trans_2"/>
    <property type="match status" value="1"/>
</dbReference>
<dbReference type="GO" id="GO:0045944">
    <property type="term" value="P:positive regulation of transcription by RNA polymerase II"/>
    <property type="evidence" value="ECO:0007669"/>
    <property type="project" value="TreeGrafter"/>
</dbReference>
<protein>
    <recommendedName>
        <fullName evidence="4">Clr5 domain-containing protein</fullName>
    </recommendedName>
</protein>
<proteinExistence type="predicted"/>
<dbReference type="GO" id="GO:0003700">
    <property type="term" value="F:DNA-binding transcription factor activity"/>
    <property type="evidence" value="ECO:0007669"/>
    <property type="project" value="TreeGrafter"/>
</dbReference>
<dbReference type="EMBL" id="JAFEKC020000022">
    <property type="protein sequence ID" value="KAK0507756.1"/>
    <property type="molecule type" value="Genomic_DNA"/>
</dbReference>
<dbReference type="Proteomes" id="UP001166286">
    <property type="component" value="Unassembled WGS sequence"/>
</dbReference>
<reference evidence="5" key="1">
    <citation type="submission" date="2023-03" db="EMBL/GenBank/DDBJ databases">
        <title>Complete genome of Cladonia borealis.</title>
        <authorList>
            <person name="Park H."/>
        </authorList>
    </citation>
    <scope>NUCLEOTIDE SEQUENCE</scope>
    <source>
        <strain evidence="5">ANT050790</strain>
    </source>
</reference>
<dbReference type="InterPro" id="IPR025676">
    <property type="entry name" value="Clr5_dom"/>
</dbReference>
<organism evidence="5 6">
    <name type="scientific">Cladonia borealis</name>
    <dbReference type="NCBI Taxonomy" id="184061"/>
    <lineage>
        <taxon>Eukaryota</taxon>
        <taxon>Fungi</taxon>
        <taxon>Dikarya</taxon>
        <taxon>Ascomycota</taxon>
        <taxon>Pezizomycotina</taxon>
        <taxon>Lecanoromycetes</taxon>
        <taxon>OSLEUM clade</taxon>
        <taxon>Lecanoromycetidae</taxon>
        <taxon>Lecanorales</taxon>
        <taxon>Lecanorineae</taxon>
        <taxon>Cladoniaceae</taxon>
        <taxon>Cladonia</taxon>
    </lineage>
</organism>
<gene>
    <name evidence="5" type="ORF">JMJ35_009645</name>
</gene>
<accession>A0AA39QTU4</accession>
<evidence type="ECO:0000313" key="5">
    <source>
        <dbReference type="EMBL" id="KAK0507756.1"/>
    </source>
</evidence>
<name>A0AA39QTU4_9LECA</name>
<evidence type="ECO:0000256" key="1">
    <source>
        <dbReference type="ARBA" id="ARBA00004123"/>
    </source>
</evidence>
<dbReference type="InterPro" id="IPR021858">
    <property type="entry name" value="Fun_TF"/>
</dbReference>
<dbReference type="PANTHER" id="PTHR37534">
    <property type="entry name" value="TRANSCRIPTIONAL ACTIVATOR PROTEIN UGA3"/>
    <property type="match status" value="1"/>
</dbReference>
<evidence type="ECO:0000256" key="2">
    <source>
        <dbReference type="ARBA" id="ARBA00023242"/>
    </source>
</evidence>
<sequence>MGTKNTQDCFAAWLPCPTSVARSTILPHGHEANASVTSSSQSEVQHKPKGAHLQSEGRDDTVLNRAHHGGSATIPGRAPDLSPKPCYPASSKDWEEQRANITRLYATEDKPLSKVATEMNILHGFEATLKQYKSRISRWHLDKNIKDEEMRTILREQQRRRLEGKDSVFVVRGRKVDPKKIERYVQRKGVNDALQDISESSTMCPDMQCYTPKSDGYDFSTADDSLQPTFECDSSEIGNGHLSSNPIGPGNVNDVEKLAHTHHGLQLEPSLGNHAPVGTNPALPPLKSLIRPVAKDEDEQRLNEIFELEEAKFILPTTTNHLSSSTLLYGFDCGQPDTDLPKHKHNDHKAIKNFTGFGLDYFRNCDQVLEEELCTDLQYKDIAPDNGKTYYRRPVSIRLSESLPPLPDLLKTNPMNLMYFHHFINHTARLLVAHDCPDNPFRTILPAMAISYPNLLKVLLAYSALNRALLLDHPPPINRINIYLQEVFPAVRHALADIDVSSSEETLAITIMLASMEETCGSHQPYQLSQRVHLGGARSLITFFEERRRGDDKTIAFLGRWFAYIDTITGLMHGRSDRDGQFSEITDYSDLRASLRHHESRMLKACNTTEIADGRIDCLSGLSRRCLLSLAEVRYVVGKAKLARCEAQEPASMLSTLSSVATSFQLELKREDIANSIPCKYGDVWDSYEMTTINRAFEMAGLVHLNRELFRSRSDMTTINQAFEMAGLVHLNRELFGIERSHSEVKIYVTKILTSLHTIRKGSPTEACLLFPLVTAACACEIQSQGLKQLVVERFISMARLPTVQVRNAWELIRKAWPIDLPWASLVAAKPWDAPKLFRPDFAI</sequence>
<feature type="domain" description="Clr5" evidence="4">
    <location>
        <begin position="91"/>
        <end position="143"/>
    </location>
</feature>
<keyword evidence="6" id="KW-1185">Reference proteome</keyword>
<dbReference type="Pfam" id="PF14420">
    <property type="entry name" value="Clr5"/>
    <property type="match status" value="1"/>
</dbReference>
<comment type="caution">
    <text evidence="5">The sequence shown here is derived from an EMBL/GenBank/DDBJ whole genome shotgun (WGS) entry which is preliminary data.</text>
</comment>
<evidence type="ECO:0000313" key="6">
    <source>
        <dbReference type="Proteomes" id="UP001166286"/>
    </source>
</evidence>
<evidence type="ECO:0000259" key="4">
    <source>
        <dbReference type="Pfam" id="PF14420"/>
    </source>
</evidence>
<evidence type="ECO:0000256" key="3">
    <source>
        <dbReference type="SAM" id="MobiDB-lite"/>
    </source>
</evidence>
<dbReference type="GO" id="GO:0000976">
    <property type="term" value="F:transcription cis-regulatory region binding"/>
    <property type="evidence" value="ECO:0007669"/>
    <property type="project" value="TreeGrafter"/>
</dbReference>
<dbReference type="GO" id="GO:0005634">
    <property type="term" value="C:nucleus"/>
    <property type="evidence" value="ECO:0007669"/>
    <property type="project" value="UniProtKB-SubCell"/>
</dbReference>
<feature type="region of interest" description="Disordered" evidence="3">
    <location>
        <begin position="32"/>
        <end position="91"/>
    </location>
</feature>
<comment type="subcellular location">
    <subcellularLocation>
        <location evidence="1">Nucleus</location>
    </subcellularLocation>
</comment>
<feature type="compositionally biased region" description="Polar residues" evidence="3">
    <location>
        <begin position="34"/>
        <end position="43"/>
    </location>
</feature>